<evidence type="ECO:0000256" key="4">
    <source>
        <dbReference type="ARBA" id="ARBA00022475"/>
    </source>
</evidence>
<dbReference type="Proteomes" id="UP000294772">
    <property type="component" value="Unassembled WGS sequence"/>
</dbReference>
<evidence type="ECO:0000256" key="5">
    <source>
        <dbReference type="ARBA" id="ARBA00022692"/>
    </source>
</evidence>
<organism evidence="9 11">
    <name type="scientific">Caldimonas thermodepolymerans</name>
    <dbReference type="NCBI Taxonomy" id="215580"/>
    <lineage>
        <taxon>Bacteria</taxon>
        <taxon>Pseudomonadati</taxon>
        <taxon>Pseudomonadota</taxon>
        <taxon>Betaproteobacteria</taxon>
        <taxon>Burkholderiales</taxon>
        <taxon>Sphaerotilaceae</taxon>
        <taxon>Caldimonas</taxon>
    </lineage>
</organism>
<dbReference type="AlphaFoldDB" id="A0A2S5T2N0"/>
<accession>A0A2S5T2N0</accession>
<comment type="similarity">
    <text evidence="2">Belongs to the auxin efflux carrier (TC 2.A.69) family.</text>
</comment>
<reference evidence="9 11" key="1">
    <citation type="submission" date="2018-02" db="EMBL/GenBank/DDBJ databases">
        <title>Reclassifiation of [Polyangium] brachysporum DSM 7029 as Guopingzhaonella breviflexa gen. nov., sp. nov., a member of the family Comamonadaceae.</title>
        <authorList>
            <person name="Tang B."/>
        </authorList>
    </citation>
    <scope>NUCLEOTIDE SEQUENCE [LARGE SCALE GENOMIC DNA]</scope>
    <source>
        <strain evidence="9 11">DSM 15344</strain>
    </source>
</reference>
<comment type="caution">
    <text evidence="9">The sequence shown here is derived from an EMBL/GenBank/DDBJ whole genome shotgun (WGS) entry which is preliminary data.</text>
</comment>
<keyword evidence="4" id="KW-1003">Cell membrane</keyword>
<evidence type="ECO:0000256" key="3">
    <source>
        <dbReference type="ARBA" id="ARBA00022448"/>
    </source>
</evidence>
<dbReference type="InterPro" id="IPR004776">
    <property type="entry name" value="Mem_transp_PIN-like"/>
</dbReference>
<dbReference type="Pfam" id="PF03547">
    <property type="entry name" value="Mem_trans"/>
    <property type="match status" value="1"/>
</dbReference>
<evidence type="ECO:0000256" key="8">
    <source>
        <dbReference type="SAM" id="Phobius"/>
    </source>
</evidence>
<feature type="transmembrane region" description="Helical" evidence="8">
    <location>
        <begin position="121"/>
        <end position="140"/>
    </location>
</feature>
<feature type="transmembrane region" description="Helical" evidence="8">
    <location>
        <begin position="191"/>
        <end position="210"/>
    </location>
</feature>
<feature type="transmembrane region" description="Helical" evidence="8">
    <location>
        <begin position="273"/>
        <end position="296"/>
    </location>
</feature>
<dbReference type="EMBL" id="SLXF01000001">
    <property type="protein sequence ID" value="TCP09608.1"/>
    <property type="molecule type" value="Genomic_DNA"/>
</dbReference>
<dbReference type="Proteomes" id="UP000239406">
    <property type="component" value="Unassembled WGS sequence"/>
</dbReference>
<dbReference type="InterPro" id="IPR038770">
    <property type="entry name" value="Na+/solute_symporter_sf"/>
</dbReference>
<keyword evidence="6 8" id="KW-1133">Transmembrane helix</keyword>
<evidence type="ECO:0000256" key="1">
    <source>
        <dbReference type="ARBA" id="ARBA00004651"/>
    </source>
</evidence>
<keyword evidence="11" id="KW-1185">Reference proteome</keyword>
<keyword evidence="5 8" id="KW-0812">Transmembrane</keyword>
<dbReference type="EMBL" id="PSNY01000014">
    <property type="protein sequence ID" value="PPE69230.1"/>
    <property type="molecule type" value="Genomic_DNA"/>
</dbReference>
<dbReference type="OrthoDB" id="9805563at2"/>
<dbReference type="PANTHER" id="PTHR36838:SF4">
    <property type="entry name" value="AUXIN EFFLUX CARRIER FAMILY PROTEIN"/>
    <property type="match status" value="1"/>
</dbReference>
<proteinExistence type="inferred from homology"/>
<evidence type="ECO:0000313" key="9">
    <source>
        <dbReference type="EMBL" id="PPE69230.1"/>
    </source>
</evidence>
<dbReference type="PANTHER" id="PTHR36838">
    <property type="entry name" value="AUXIN EFFLUX CARRIER FAMILY PROTEIN"/>
    <property type="match status" value="1"/>
</dbReference>
<protein>
    <submittedName>
        <fullName evidence="9">Transporter</fullName>
    </submittedName>
</protein>
<evidence type="ECO:0000256" key="7">
    <source>
        <dbReference type="ARBA" id="ARBA00023136"/>
    </source>
</evidence>
<evidence type="ECO:0000256" key="6">
    <source>
        <dbReference type="ARBA" id="ARBA00022989"/>
    </source>
</evidence>
<evidence type="ECO:0000313" key="11">
    <source>
        <dbReference type="Proteomes" id="UP000239406"/>
    </source>
</evidence>
<feature type="transmembrane region" description="Helical" evidence="8">
    <location>
        <begin position="247"/>
        <end position="267"/>
    </location>
</feature>
<evidence type="ECO:0000256" key="2">
    <source>
        <dbReference type="ARBA" id="ARBA00010145"/>
    </source>
</evidence>
<evidence type="ECO:0000313" key="12">
    <source>
        <dbReference type="Proteomes" id="UP000294772"/>
    </source>
</evidence>
<dbReference type="RefSeq" id="WP_104358184.1">
    <property type="nucleotide sequence ID" value="NZ_CALFFA010000022.1"/>
</dbReference>
<feature type="transmembrane region" description="Helical" evidence="8">
    <location>
        <begin position="216"/>
        <end position="235"/>
    </location>
</feature>
<feature type="transmembrane region" description="Helical" evidence="8">
    <location>
        <begin position="37"/>
        <end position="56"/>
    </location>
</feature>
<keyword evidence="3" id="KW-0813">Transport</keyword>
<reference evidence="10 12" key="2">
    <citation type="submission" date="2019-03" db="EMBL/GenBank/DDBJ databases">
        <title>Genomic Encyclopedia of Type Strains, Phase IV (KMG-IV): sequencing the most valuable type-strain genomes for metagenomic binning, comparative biology and taxonomic classification.</title>
        <authorList>
            <person name="Goeker M."/>
        </authorList>
    </citation>
    <scope>NUCLEOTIDE SEQUENCE [LARGE SCALE GENOMIC DNA]</scope>
    <source>
        <strain evidence="10 12">DSM 15264</strain>
    </source>
</reference>
<dbReference type="GO" id="GO:0055085">
    <property type="term" value="P:transmembrane transport"/>
    <property type="evidence" value="ECO:0007669"/>
    <property type="project" value="InterPro"/>
</dbReference>
<dbReference type="Gene3D" id="1.20.1530.20">
    <property type="match status" value="1"/>
</dbReference>
<evidence type="ECO:0000313" key="10">
    <source>
        <dbReference type="EMBL" id="TCP09608.1"/>
    </source>
</evidence>
<gene>
    <name evidence="9" type="ORF">C1702_13235</name>
    <name evidence="10" type="ORF">EV676_101182</name>
</gene>
<sequence>MSDALLLLPDFLLIVLGFLLCRYSALGRPVWDAVERLVYYLLFPVLLFNSIIRSPLAIGATLPLAAAGLLIVGCGIAASYALRRCPGVDPTLHASGAQVAFRFNSYVALALAEKLGGTQGVAWTALLVALCVPLCNFAAVWPLARHGGHHFWREILRNPLILSTVAGLVANLLGIRIVDPLAPALARIGQAALPLGLMAVGAGLKLGGLWAGPRLAAGLLGIRHVLLPLVALAAVQLLRVPPAQQPVVVAFAALPTASSAYVLAMRMGGNGPYVAGLVTVSTLLGMASIPLWLAALRQLA</sequence>
<feature type="transmembrane region" description="Helical" evidence="8">
    <location>
        <begin position="6"/>
        <end position="25"/>
    </location>
</feature>
<comment type="subcellular location">
    <subcellularLocation>
        <location evidence="1">Cell membrane</location>
        <topology evidence="1">Multi-pass membrane protein</topology>
    </subcellularLocation>
</comment>
<name>A0A2S5T2N0_9BURK</name>
<feature type="transmembrane region" description="Helical" evidence="8">
    <location>
        <begin position="160"/>
        <end position="179"/>
    </location>
</feature>
<keyword evidence="7 8" id="KW-0472">Membrane</keyword>
<dbReference type="GO" id="GO:0005886">
    <property type="term" value="C:plasma membrane"/>
    <property type="evidence" value="ECO:0007669"/>
    <property type="project" value="UniProtKB-SubCell"/>
</dbReference>